<evidence type="ECO:0000313" key="1">
    <source>
        <dbReference type="EMBL" id="NGN82401.1"/>
    </source>
</evidence>
<keyword evidence="2" id="KW-1185">Reference proteome</keyword>
<proteinExistence type="predicted"/>
<name>A0ABX0D9L6_9MICC</name>
<sequence length="115" mass="13559">MQMIFTLLRRVILITMFYVSNSVHTLILDNFDPDSKLMEIVVASNRHSDRSDWEPQCFSPWQRLLVKVGELHGTVVAYTRSYGLVAWYDDDGTCRLGWFPDARIKRIERRDRHGK</sequence>
<gene>
    <name evidence="1" type="ORF">G6N77_02830</name>
</gene>
<evidence type="ECO:0000313" key="2">
    <source>
        <dbReference type="Proteomes" id="UP000479226"/>
    </source>
</evidence>
<organism evidence="1 2">
    <name type="scientific">Arthrobacter silviterrae</name>
    <dbReference type="NCBI Taxonomy" id="2026658"/>
    <lineage>
        <taxon>Bacteria</taxon>
        <taxon>Bacillati</taxon>
        <taxon>Actinomycetota</taxon>
        <taxon>Actinomycetes</taxon>
        <taxon>Micrococcales</taxon>
        <taxon>Micrococcaceae</taxon>
        <taxon>Arthrobacter</taxon>
    </lineage>
</organism>
<dbReference type="RefSeq" id="WP_165180508.1">
    <property type="nucleotide sequence ID" value="NZ_JAAKZI010000003.1"/>
</dbReference>
<dbReference type="Proteomes" id="UP000479226">
    <property type="component" value="Unassembled WGS sequence"/>
</dbReference>
<comment type="caution">
    <text evidence="1">The sequence shown here is derived from an EMBL/GenBank/DDBJ whole genome shotgun (WGS) entry which is preliminary data.</text>
</comment>
<accession>A0ABX0D9L6</accession>
<protein>
    <submittedName>
        <fullName evidence="1">Uncharacterized protein</fullName>
    </submittedName>
</protein>
<reference evidence="1 2" key="1">
    <citation type="submission" date="2020-02" db="EMBL/GenBank/DDBJ databases">
        <title>Genome sequence of the type strain DSM 27180 of Arthrobacter silviterrae.</title>
        <authorList>
            <person name="Gao J."/>
            <person name="Sun J."/>
        </authorList>
    </citation>
    <scope>NUCLEOTIDE SEQUENCE [LARGE SCALE GENOMIC DNA]</scope>
    <source>
        <strain evidence="1 2">DSM 27180</strain>
    </source>
</reference>
<dbReference type="EMBL" id="JAAKZI010000003">
    <property type="protein sequence ID" value="NGN82401.1"/>
    <property type="molecule type" value="Genomic_DNA"/>
</dbReference>